<feature type="compositionally biased region" description="Basic and acidic residues" evidence="1">
    <location>
        <begin position="638"/>
        <end position="651"/>
    </location>
</feature>
<dbReference type="Proteomes" id="UP000179807">
    <property type="component" value="Unassembled WGS sequence"/>
</dbReference>
<proteinExistence type="predicted"/>
<dbReference type="EMBL" id="MLAK01000734">
    <property type="protein sequence ID" value="OHT06178.1"/>
    <property type="molecule type" value="Genomic_DNA"/>
</dbReference>
<dbReference type="GeneID" id="94839327"/>
<evidence type="ECO:0000313" key="3">
    <source>
        <dbReference type="Proteomes" id="UP000179807"/>
    </source>
</evidence>
<protein>
    <submittedName>
        <fullName evidence="2">Uncharacterized protein</fullName>
    </submittedName>
</protein>
<keyword evidence="3" id="KW-1185">Reference proteome</keyword>
<name>A0A1J4K5B2_9EUKA</name>
<evidence type="ECO:0000256" key="1">
    <source>
        <dbReference type="SAM" id="MobiDB-lite"/>
    </source>
</evidence>
<accession>A0A1J4K5B2</accession>
<dbReference type="RefSeq" id="XP_068359314.1">
    <property type="nucleotide sequence ID" value="XM_068504623.1"/>
</dbReference>
<organism evidence="2 3">
    <name type="scientific">Tritrichomonas foetus</name>
    <dbReference type="NCBI Taxonomy" id="1144522"/>
    <lineage>
        <taxon>Eukaryota</taxon>
        <taxon>Metamonada</taxon>
        <taxon>Parabasalia</taxon>
        <taxon>Tritrichomonadida</taxon>
        <taxon>Tritrichomonadidae</taxon>
        <taxon>Tritrichomonas</taxon>
    </lineage>
</organism>
<feature type="region of interest" description="Disordered" evidence="1">
    <location>
        <begin position="630"/>
        <end position="651"/>
    </location>
</feature>
<reference evidence="2" key="1">
    <citation type="submission" date="2016-10" db="EMBL/GenBank/DDBJ databases">
        <authorList>
            <person name="Benchimol M."/>
            <person name="Almeida L.G."/>
            <person name="Vasconcelos A.T."/>
            <person name="Perreira-Neves A."/>
            <person name="Rosa I.A."/>
            <person name="Tasca T."/>
            <person name="Bogo M.R."/>
            <person name="de Souza W."/>
        </authorList>
    </citation>
    <scope>NUCLEOTIDE SEQUENCE [LARGE SCALE GENOMIC DNA]</scope>
    <source>
        <strain evidence="2">K</strain>
    </source>
</reference>
<dbReference type="AlphaFoldDB" id="A0A1J4K5B2"/>
<dbReference type="VEuPathDB" id="TrichDB:TRFO_25880"/>
<evidence type="ECO:0000313" key="2">
    <source>
        <dbReference type="EMBL" id="OHT06178.1"/>
    </source>
</evidence>
<comment type="caution">
    <text evidence="2">The sequence shown here is derived from an EMBL/GenBank/DDBJ whole genome shotgun (WGS) entry which is preliminary data.</text>
</comment>
<gene>
    <name evidence="2" type="ORF">TRFO_25880</name>
</gene>
<sequence>MLSETQMTTNLSISQFNELIGQIVTYLHDDPERFRELKLILSRFKRSPKNPYFTLTQIKSILSENAEICRRIDSMIEQFPEDNELSLHFSNFINEINQVSNNPKLGFILAEALSYYSEELITLQFLHYFISLLISDLPIEIQKETQNKIHYLALEINFNRIQILKINNDANLLINTFPMKFDMDPVFATPSQIQFLVMVNLLINSTENIASIIKCMKMYGNGVIIDQEAVEWVNQFDTFLGNFFKGIITSTEPCTFLPANLKITIDSHIPSESQRIWAIGDFLYDLISNQAKISENENSTSSYSSNTTNNTSHSISNTALENHDRKNMFLPQSLLSLRTSVFYNSISSAMKNVQENKSMGFSQQIIEAIYGKVVDFHNNDNSYGSGVVFKRCNQFGGEAVDKKVRLLSSEMSQLDPINDEWRIHYVALMKPAFVKELLVFQGFQTSIPQNIQSYSRSQKNKKTIDDLNLSIHQTANEILINFCERFKSISPDFMKNFLKCFDNGIHYCGVKAAMCLHYYFCLVHSIKCSIDTLSDTLGDFDDIMKLLKSIPQIVFQSITPISEFGSTSLAHVDVPLKEFAKCAVKIKDEVCSNDISVILENSAQIHFFEIIVEDNKMKVTSSVIPSATVTPVMPQQEVESKQEKDVSSPEP</sequence>